<reference evidence="2 3" key="1">
    <citation type="journal article" date="2003" name="Proc. Natl. Acad. Sci. U.S.A.">
        <title>Complete genome sequence of the marine planctomycete Pirellula sp. strain 1.</title>
        <authorList>
            <person name="Gloeckner F.O."/>
            <person name="Kube M."/>
            <person name="Bauer M."/>
            <person name="Teeling H."/>
            <person name="Lombardot T."/>
            <person name="Ludwig W."/>
            <person name="Gade D."/>
            <person name="Beck A."/>
            <person name="Borzym K."/>
            <person name="Heitmann K."/>
            <person name="Rabus R."/>
            <person name="Schlesner H."/>
            <person name="Amann R."/>
            <person name="Reinhardt R."/>
        </authorList>
    </citation>
    <scope>NUCLEOTIDE SEQUENCE [LARGE SCALE GENOMIC DNA]</scope>
    <source>
        <strain evidence="3">DSM 10527 / NCIMB 13988 / SH1</strain>
    </source>
</reference>
<dbReference type="EnsemblBacteria" id="CAD76484">
    <property type="protein sequence ID" value="CAD76484"/>
    <property type="gene ID" value="RB9838"/>
</dbReference>
<dbReference type="EMBL" id="BX294150">
    <property type="protein sequence ID" value="CAD76484.1"/>
    <property type="molecule type" value="Genomic_DNA"/>
</dbReference>
<feature type="compositionally biased region" description="Polar residues" evidence="1">
    <location>
        <begin position="1"/>
        <end position="11"/>
    </location>
</feature>
<feature type="compositionally biased region" description="Acidic residues" evidence="1">
    <location>
        <begin position="141"/>
        <end position="158"/>
    </location>
</feature>
<dbReference type="InParanoid" id="Q7UKZ6"/>
<dbReference type="OrthoDB" id="266522at2"/>
<dbReference type="Proteomes" id="UP000001025">
    <property type="component" value="Chromosome"/>
</dbReference>
<evidence type="ECO:0000313" key="2">
    <source>
        <dbReference type="EMBL" id="CAD76484.1"/>
    </source>
</evidence>
<gene>
    <name evidence="2" type="ordered locus">RB9838</name>
</gene>
<dbReference type="PATRIC" id="fig|243090.15.peg.4734"/>
<dbReference type="KEGG" id="rba:RB9838"/>
<accession>Q7UKZ6</accession>
<proteinExistence type="predicted"/>
<feature type="region of interest" description="Disordered" evidence="1">
    <location>
        <begin position="135"/>
        <end position="158"/>
    </location>
</feature>
<feature type="compositionally biased region" description="Polar residues" evidence="1">
    <location>
        <begin position="20"/>
        <end position="31"/>
    </location>
</feature>
<keyword evidence="3" id="KW-1185">Reference proteome</keyword>
<feature type="region of interest" description="Disordered" evidence="1">
    <location>
        <begin position="1"/>
        <end position="84"/>
    </location>
</feature>
<dbReference type="HOGENOM" id="CLU_1668016_0_0_0"/>
<dbReference type="eggNOG" id="ENOG50336V4">
    <property type="taxonomic scope" value="Bacteria"/>
</dbReference>
<protein>
    <submittedName>
        <fullName evidence="2">Uncharacterized protein</fullName>
    </submittedName>
</protein>
<name>Q7UKZ6_RHOBA</name>
<feature type="compositionally biased region" description="Basic and acidic residues" evidence="1">
    <location>
        <begin position="44"/>
        <end position="56"/>
    </location>
</feature>
<evidence type="ECO:0000313" key="3">
    <source>
        <dbReference type="Proteomes" id="UP000001025"/>
    </source>
</evidence>
<dbReference type="STRING" id="243090.RB9838"/>
<sequence length="158" mass="18108">MSTSRLRTVSYCTRKPMPTTAKSSPKTSAANRSKGKNVGEEVVTIDRRRSERRDGNADASDAGMMDQPRRKKQRRRHIDPTTCERDYSDQEVEFMKAMDDYKRDSGRMFPTCSEVLEVLRSLNYVKLSDEQFEELGLNDAPEGEESWSDEEADELAEV</sequence>
<organism evidence="2 3">
    <name type="scientific">Rhodopirellula baltica (strain DSM 10527 / NCIMB 13988 / SH1)</name>
    <dbReference type="NCBI Taxonomy" id="243090"/>
    <lineage>
        <taxon>Bacteria</taxon>
        <taxon>Pseudomonadati</taxon>
        <taxon>Planctomycetota</taxon>
        <taxon>Planctomycetia</taxon>
        <taxon>Pirellulales</taxon>
        <taxon>Pirellulaceae</taxon>
        <taxon>Rhodopirellula</taxon>
    </lineage>
</organism>
<evidence type="ECO:0000256" key="1">
    <source>
        <dbReference type="SAM" id="MobiDB-lite"/>
    </source>
</evidence>
<dbReference type="AlphaFoldDB" id="Q7UKZ6"/>